<comment type="caution">
    <text evidence="6">The sequence shown here is derived from an EMBL/GenBank/DDBJ whole genome shotgun (WGS) entry which is preliminary data.</text>
</comment>
<dbReference type="AlphaFoldDB" id="A0A420GG38"/>
<evidence type="ECO:0000259" key="3">
    <source>
        <dbReference type="PROSITE" id="PS50113"/>
    </source>
</evidence>
<reference evidence="6 7" key="1">
    <citation type="submission" date="2016-07" db="EMBL/GenBank/DDBJ databases">
        <title>Genome analysis of Burkholderia fungorum ES3-20.</title>
        <authorList>
            <person name="Xu D."/>
            <person name="Yao R."/>
            <person name="Zheng S."/>
        </authorList>
    </citation>
    <scope>NUCLEOTIDE SEQUENCE [LARGE SCALE GENOMIC DNA]</scope>
    <source>
        <strain evidence="6 7">ES3-20</strain>
    </source>
</reference>
<evidence type="ECO:0008006" key="8">
    <source>
        <dbReference type="Google" id="ProtNLM"/>
    </source>
</evidence>
<dbReference type="InterPro" id="IPR000014">
    <property type="entry name" value="PAS"/>
</dbReference>
<dbReference type="PANTHER" id="PTHR44757:SF2">
    <property type="entry name" value="BIOFILM ARCHITECTURE MAINTENANCE PROTEIN MBAA"/>
    <property type="match status" value="1"/>
</dbReference>
<dbReference type="PROSITE" id="PS50883">
    <property type="entry name" value="EAL"/>
    <property type="match status" value="1"/>
</dbReference>
<organism evidence="6 7">
    <name type="scientific">Paraburkholderia fungorum</name>
    <dbReference type="NCBI Taxonomy" id="134537"/>
    <lineage>
        <taxon>Bacteria</taxon>
        <taxon>Pseudomonadati</taxon>
        <taxon>Pseudomonadota</taxon>
        <taxon>Betaproteobacteria</taxon>
        <taxon>Burkholderiales</taxon>
        <taxon>Burkholderiaceae</taxon>
        <taxon>Paraburkholderia</taxon>
    </lineage>
</organism>
<dbReference type="Pfam" id="PF00990">
    <property type="entry name" value="GGDEF"/>
    <property type="match status" value="1"/>
</dbReference>
<dbReference type="SUPFAM" id="SSF141868">
    <property type="entry name" value="EAL domain-like"/>
    <property type="match status" value="1"/>
</dbReference>
<dbReference type="InterPro" id="IPR001633">
    <property type="entry name" value="EAL_dom"/>
</dbReference>
<feature type="domain" description="PAC" evidence="3">
    <location>
        <begin position="340"/>
        <end position="394"/>
    </location>
</feature>
<dbReference type="PROSITE" id="PS50113">
    <property type="entry name" value="PAC"/>
    <property type="match status" value="2"/>
</dbReference>
<dbReference type="InterPro" id="IPR043128">
    <property type="entry name" value="Rev_trsase/Diguanyl_cyclase"/>
</dbReference>
<evidence type="ECO:0000256" key="1">
    <source>
        <dbReference type="ARBA" id="ARBA00051114"/>
    </source>
</evidence>
<dbReference type="SMART" id="SM00052">
    <property type="entry name" value="EAL"/>
    <property type="match status" value="1"/>
</dbReference>
<dbReference type="InterPro" id="IPR052155">
    <property type="entry name" value="Biofilm_reg_signaling"/>
</dbReference>
<dbReference type="PROSITE" id="PS50112">
    <property type="entry name" value="PAS"/>
    <property type="match status" value="2"/>
</dbReference>
<dbReference type="OrthoDB" id="9813903at2"/>
<dbReference type="NCBIfam" id="TIGR00254">
    <property type="entry name" value="GGDEF"/>
    <property type="match status" value="1"/>
</dbReference>
<proteinExistence type="predicted"/>
<feature type="domain" description="EAL" evidence="4">
    <location>
        <begin position="569"/>
        <end position="823"/>
    </location>
</feature>
<dbReference type="Gene3D" id="3.20.20.450">
    <property type="entry name" value="EAL domain"/>
    <property type="match status" value="1"/>
</dbReference>
<dbReference type="Gene3D" id="3.30.70.270">
    <property type="match status" value="1"/>
</dbReference>
<dbReference type="CDD" id="cd01949">
    <property type="entry name" value="GGDEF"/>
    <property type="match status" value="1"/>
</dbReference>
<dbReference type="CDD" id="cd01948">
    <property type="entry name" value="EAL"/>
    <property type="match status" value="1"/>
</dbReference>
<dbReference type="InterPro" id="IPR001610">
    <property type="entry name" value="PAC"/>
</dbReference>
<feature type="domain" description="PAC" evidence="3">
    <location>
        <begin position="219"/>
        <end position="272"/>
    </location>
</feature>
<protein>
    <recommendedName>
        <fullName evidence="8">PAS domain S-box-containing protein/diguanylate cyclase (GGDEF) domain-containing protein</fullName>
    </recommendedName>
</protein>
<dbReference type="NCBIfam" id="TIGR00229">
    <property type="entry name" value="sensory_box"/>
    <property type="match status" value="3"/>
</dbReference>
<dbReference type="Pfam" id="PF00563">
    <property type="entry name" value="EAL"/>
    <property type="match status" value="1"/>
</dbReference>
<evidence type="ECO:0000313" key="6">
    <source>
        <dbReference type="EMBL" id="RKF44210.1"/>
    </source>
</evidence>
<name>A0A420GG38_9BURK</name>
<dbReference type="InterPro" id="IPR000700">
    <property type="entry name" value="PAS-assoc_C"/>
</dbReference>
<sequence>MDAMPDINVTKQSERNFEKAPRCAEGIIEAISDILLEVDRNGRYLNVWTEDPDMLARSREALIGRTVRDVFPPQQAAALVQAIQEADRDGGASGRVISLESPDGARRWFEHSLAKKSGATPAVDTFLLLSRDVTPRWQADQPPDAELARLRSVLQTIPDMIWLKDADGAYLACNRAFERLAGKRAPEIVGKTDHSLFDAELADFLCAKDRATIEARRTYIDERRVTYPDTGERALLETRKVPVFDADGNVTGVLAVARDITAHKGFEEMLTHREREFRTLVEHSPDMIIRYSRDFRHLYVNPIFAALLEVDASALIGKRGGGPQSIFYEQKLGEVFASGEDLEFELKWNPKDGRELCHLIKLVAEPGVDGTVETVLAVGRDITELYASREKIHRMAYYDQLTSLPNRALFDERLRQAIADTASARRWLIGVMMIDMDRFKGINDTMGHAVGDKLLREAAERLSVCVRCVDTVARFGGDEFAILLPEILDHSPLEDIARTIIDKFDERFVLNGKEVFVSCSIGIALYPTNGVEADDLIKYADSAMYLAKRSGRRSFRFYSKDLTVDASAHLLLESGLRRAIEREELELCYQPKVSLNTNEVIGSEALLRWMLPGVGLVPPNQFIPVAEETGLINDLGKWVLREACRTAAEWNAAGTVPHKVAVNLSAKQFQSPDLASMVDGILDETGCRPAWLELEITESLLLKEDDTILHTLSAFKSMGVAIAIDDFGTGYSALGYLARFPIDSLKIDRSFIQKVTTDRRHAELVKAILSFARCLGLQVVAEGVETAGQAAFLQANGCQAAQGFLYSKPLQKAKMASFPRHLDPDVWAK</sequence>
<dbReference type="PROSITE" id="PS50887">
    <property type="entry name" value="GGDEF"/>
    <property type="match status" value="1"/>
</dbReference>
<dbReference type="GO" id="GO:0071732">
    <property type="term" value="P:cellular response to nitric oxide"/>
    <property type="evidence" value="ECO:0007669"/>
    <property type="project" value="UniProtKB-ARBA"/>
</dbReference>
<gene>
    <name evidence="6" type="ORF">BCY88_29180</name>
</gene>
<dbReference type="InterPro" id="IPR035919">
    <property type="entry name" value="EAL_sf"/>
</dbReference>
<dbReference type="Gene3D" id="3.30.450.20">
    <property type="entry name" value="PAS domain"/>
    <property type="match status" value="3"/>
</dbReference>
<accession>A0A420GG38</accession>
<feature type="domain" description="PAS" evidence="2">
    <location>
        <begin position="146"/>
        <end position="214"/>
    </location>
</feature>
<dbReference type="SUPFAM" id="SSF55785">
    <property type="entry name" value="PYP-like sensor domain (PAS domain)"/>
    <property type="match status" value="3"/>
</dbReference>
<dbReference type="FunFam" id="3.20.20.450:FF:000001">
    <property type="entry name" value="Cyclic di-GMP phosphodiesterase yahA"/>
    <property type="match status" value="1"/>
</dbReference>
<dbReference type="SMART" id="SM00267">
    <property type="entry name" value="GGDEF"/>
    <property type="match status" value="1"/>
</dbReference>
<evidence type="ECO:0000259" key="2">
    <source>
        <dbReference type="PROSITE" id="PS50112"/>
    </source>
</evidence>
<dbReference type="Pfam" id="PF08448">
    <property type="entry name" value="PAS_4"/>
    <property type="match status" value="3"/>
</dbReference>
<dbReference type="GO" id="GO:0071111">
    <property type="term" value="F:cyclic-guanylate-specific phosphodiesterase activity"/>
    <property type="evidence" value="ECO:0007669"/>
    <property type="project" value="UniProtKB-EC"/>
</dbReference>
<feature type="domain" description="GGDEF" evidence="5">
    <location>
        <begin position="427"/>
        <end position="560"/>
    </location>
</feature>
<dbReference type="InterPro" id="IPR029787">
    <property type="entry name" value="Nucleotide_cyclase"/>
</dbReference>
<dbReference type="InterPro" id="IPR000160">
    <property type="entry name" value="GGDEF_dom"/>
</dbReference>
<feature type="domain" description="PAS" evidence="2">
    <location>
        <begin position="27"/>
        <end position="90"/>
    </location>
</feature>
<dbReference type="InterPro" id="IPR035965">
    <property type="entry name" value="PAS-like_dom_sf"/>
</dbReference>
<evidence type="ECO:0000313" key="7">
    <source>
        <dbReference type="Proteomes" id="UP000283709"/>
    </source>
</evidence>
<dbReference type="EMBL" id="MCAS01000020">
    <property type="protein sequence ID" value="RKF44210.1"/>
    <property type="molecule type" value="Genomic_DNA"/>
</dbReference>
<evidence type="ECO:0000259" key="4">
    <source>
        <dbReference type="PROSITE" id="PS50883"/>
    </source>
</evidence>
<dbReference type="FunFam" id="3.30.70.270:FF:000001">
    <property type="entry name" value="Diguanylate cyclase domain protein"/>
    <property type="match status" value="1"/>
</dbReference>
<dbReference type="SMART" id="SM00086">
    <property type="entry name" value="PAC"/>
    <property type="match status" value="2"/>
</dbReference>
<comment type="catalytic activity">
    <reaction evidence="1">
        <text>3',3'-c-di-GMP + H2O = 5'-phosphoguanylyl(3'-&gt;5')guanosine + H(+)</text>
        <dbReference type="Rhea" id="RHEA:24902"/>
        <dbReference type="ChEBI" id="CHEBI:15377"/>
        <dbReference type="ChEBI" id="CHEBI:15378"/>
        <dbReference type="ChEBI" id="CHEBI:58754"/>
        <dbReference type="ChEBI" id="CHEBI:58805"/>
        <dbReference type="EC" id="3.1.4.52"/>
    </reaction>
    <physiologicalReaction direction="left-to-right" evidence="1">
        <dbReference type="Rhea" id="RHEA:24903"/>
    </physiologicalReaction>
</comment>
<dbReference type="Proteomes" id="UP000283709">
    <property type="component" value="Unassembled WGS sequence"/>
</dbReference>
<dbReference type="InterPro" id="IPR013656">
    <property type="entry name" value="PAS_4"/>
</dbReference>
<dbReference type="SUPFAM" id="SSF55073">
    <property type="entry name" value="Nucleotide cyclase"/>
    <property type="match status" value="1"/>
</dbReference>
<evidence type="ECO:0000259" key="5">
    <source>
        <dbReference type="PROSITE" id="PS50887"/>
    </source>
</evidence>
<dbReference type="SMART" id="SM00091">
    <property type="entry name" value="PAS"/>
    <property type="match status" value="3"/>
</dbReference>
<dbReference type="PANTHER" id="PTHR44757">
    <property type="entry name" value="DIGUANYLATE CYCLASE DGCP"/>
    <property type="match status" value="1"/>
</dbReference>
<dbReference type="CDD" id="cd00130">
    <property type="entry name" value="PAS"/>
    <property type="match status" value="3"/>
</dbReference>